<dbReference type="EMBL" id="FWZX01000007">
    <property type="protein sequence ID" value="SMF21129.1"/>
    <property type="molecule type" value="Genomic_DNA"/>
</dbReference>
<organism evidence="2 3">
    <name type="scientific">Tistlia consotensis USBA 355</name>
    <dbReference type="NCBI Taxonomy" id="560819"/>
    <lineage>
        <taxon>Bacteria</taxon>
        <taxon>Pseudomonadati</taxon>
        <taxon>Pseudomonadota</taxon>
        <taxon>Alphaproteobacteria</taxon>
        <taxon>Rhodospirillales</taxon>
        <taxon>Rhodovibrionaceae</taxon>
        <taxon>Tistlia</taxon>
    </lineage>
</organism>
<proteinExistence type="predicted"/>
<keyword evidence="3" id="KW-1185">Reference proteome</keyword>
<protein>
    <submittedName>
        <fullName evidence="2">Glycosyltransferase involved in cell wall bisynthesis</fullName>
    </submittedName>
</protein>
<dbReference type="PANTHER" id="PTHR45947">
    <property type="entry name" value="SULFOQUINOVOSYL TRANSFERASE SQD2"/>
    <property type="match status" value="1"/>
</dbReference>
<name>A0A1Y6BR29_9PROT</name>
<dbReference type="Gene3D" id="3.40.50.2000">
    <property type="entry name" value="Glycogen Phosphorylase B"/>
    <property type="match status" value="2"/>
</dbReference>
<gene>
    <name evidence="2" type="ORF">SAMN05428998_10778</name>
</gene>
<sequence length="399" mass="43421">MPTMGPERRLRIAYVCEYFRDWGSGHDVSSHARVAHLASRHEVTLYAARVDAACLPAGVSVRRLPCLPSRLLAAQFLSARLSWSLCRRLGRLAGRYDLIYSSSPLWGGEDLADVHFCSAAWLRRMAGEEAEAAGLLPRLKRLHARLAHGIAAVLERAAFGRVRVRGRPLLLPVSRGIAETLAAEFALSPAAMEVLPNSVDLARFRPGQEPALRARLCAEAGWDEPGFLLLFVGGGWFRKRLALAVRALALLPPQVRLVVVGAGDAAAMRDLADGLGVGGRLHFAGPRSDVERFYRLADLFVFPSAFETFGIVTLEALASGLPCLVSRYPGAEELVEEGVDGCFVEDAGTLAERVRRLLDDPALRGRMAACARDRAARFGEAEVLARLSALVESRARTIR</sequence>
<dbReference type="PANTHER" id="PTHR45947:SF3">
    <property type="entry name" value="SULFOQUINOVOSYL TRANSFERASE SQD2"/>
    <property type="match status" value="1"/>
</dbReference>
<dbReference type="Pfam" id="PF00534">
    <property type="entry name" value="Glycos_transf_1"/>
    <property type="match status" value="1"/>
</dbReference>
<dbReference type="Proteomes" id="UP000192917">
    <property type="component" value="Unassembled WGS sequence"/>
</dbReference>
<feature type="domain" description="Glycosyl transferase family 1" evidence="1">
    <location>
        <begin position="220"/>
        <end position="373"/>
    </location>
</feature>
<dbReference type="InterPro" id="IPR001296">
    <property type="entry name" value="Glyco_trans_1"/>
</dbReference>
<dbReference type="InterPro" id="IPR050194">
    <property type="entry name" value="Glycosyltransferase_grp1"/>
</dbReference>
<reference evidence="2 3" key="1">
    <citation type="submission" date="2017-04" db="EMBL/GenBank/DDBJ databases">
        <authorList>
            <person name="Afonso C.L."/>
            <person name="Miller P.J."/>
            <person name="Scott M.A."/>
            <person name="Spackman E."/>
            <person name="Goraichik I."/>
            <person name="Dimitrov K.M."/>
            <person name="Suarez D.L."/>
            <person name="Swayne D.E."/>
        </authorList>
    </citation>
    <scope>NUCLEOTIDE SEQUENCE [LARGE SCALE GENOMIC DNA]</scope>
    <source>
        <strain evidence="2 3">USBA 355</strain>
    </source>
</reference>
<dbReference type="GO" id="GO:0016758">
    <property type="term" value="F:hexosyltransferase activity"/>
    <property type="evidence" value="ECO:0007669"/>
    <property type="project" value="TreeGrafter"/>
</dbReference>
<evidence type="ECO:0000259" key="1">
    <source>
        <dbReference type="Pfam" id="PF00534"/>
    </source>
</evidence>
<dbReference type="SUPFAM" id="SSF53756">
    <property type="entry name" value="UDP-Glycosyltransferase/glycogen phosphorylase"/>
    <property type="match status" value="1"/>
</dbReference>
<evidence type="ECO:0000313" key="3">
    <source>
        <dbReference type="Proteomes" id="UP000192917"/>
    </source>
</evidence>
<dbReference type="AlphaFoldDB" id="A0A1Y6BR29"/>
<accession>A0A1Y6BR29</accession>
<dbReference type="CDD" id="cd03801">
    <property type="entry name" value="GT4_PimA-like"/>
    <property type="match status" value="1"/>
</dbReference>
<evidence type="ECO:0000313" key="2">
    <source>
        <dbReference type="EMBL" id="SMF21129.1"/>
    </source>
</evidence>
<dbReference type="STRING" id="560819.SAMN05428998_10778"/>
<keyword evidence="2" id="KW-0808">Transferase</keyword>